<organism evidence="2 3">
    <name type="scientific">Nocardioides humi</name>
    <dbReference type="NCBI Taxonomy" id="449461"/>
    <lineage>
        <taxon>Bacteria</taxon>
        <taxon>Bacillati</taxon>
        <taxon>Actinomycetota</taxon>
        <taxon>Actinomycetes</taxon>
        <taxon>Propionibacteriales</taxon>
        <taxon>Nocardioidaceae</taxon>
        <taxon>Nocardioides</taxon>
    </lineage>
</organism>
<dbReference type="SUPFAM" id="SSF52540">
    <property type="entry name" value="P-loop containing nucleoside triphosphate hydrolases"/>
    <property type="match status" value="1"/>
</dbReference>
<sequence length="369" mass="40412">MSTPSPLPPGARLLHVGPHKTGTTALQSAFHQARADLAGQGVRYVSRSRHDAKAARYVTGRMVAGRDPVRAERAWGAVVGDLTADSDERRVFSSEFLSDASDEQIARVVADVGVADLWVAVTLRPLARILSSQYQQGLQRQSPHRYDDWLRMVLADDTSAPEPREFWTRHRHDELVRRWAAHVGADRVVVVVLDSADHRFLPHTFERLLGLRPETLAGQDARENRSLTADEAELLRRFNVDFAALGLGPDHYVRLFRHLKDHVKEREPAPGEPGLVTPDWAVARANAIGREMAEAIRALGVPVYGDLDAIAATGLAGVASTPEPPAAIDAGVAAWFGAGLALAAERLARTTAPPPEPEQAPRRRFSRRA</sequence>
<dbReference type="RefSeq" id="WP_344110923.1">
    <property type="nucleotide sequence ID" value="NZ_BAAAOR010000004.1"/>
</dbReference>
<dbReference type="Proteomes" id="UP001500842">
    <property type="component" value="Unassembled WGS sequence"/>
</dbReference>
<evidence type="ECO:0000256" key="1">
    <source>
        <dbReference type="SAM" id="MobiDB-lite"/>
    </source>
</evidence>
<name>A0ABN1ZTK8_9ACTN</name>
<gene>
    <name evidence="2" type="ORF">GCM10009788_04260</name>
</gene>
<accession>A0ABN1ZTK8</accession>
<evidence type="ECO:0008006" key="4">
    <source>
        <dbReference type="Google" id="ProtNLM"/>
    </source>
</evidence>
<keyword evidence="3" id="KW-1185">Reference proteome</keyword>
<evidence type="ECO:0000313" key="2">
    <source>
        <dbReference type="EMBL" id="GAA1504127.1"/>
    </source>
</evidence>
<evidence type="ECO:0000313" key="3">
    <source>
        <dbReference type="Proteomes" id="UP001500842"/>
    </source>
</evidence>
<feature type="region of interest" description="Disordered" evidence="1">
    <location>
        <begin position="348"/>
        <end position="369"/>
    </location>
</feature>
<dbReference type="InterPro" id="IPR027417">
    <property type="entry name" value="P-loop_NTPase"/>
</dbReference>
<proteinExistence type="predicted"/>
<reference evidence="2 3" key="1">
    <citation type="journal article" date="2019" name="Int. J. Syst. Evol. Microbiol.">
        <title>The Global Catalogue of Microorganisms (GCM) 10K type strain sequencing project: providing services to taxonomists for standard genome sequencing and annotation.</title>
        <authorList>
            <consortium name="The Broad Institute Genomics Platform"/>
            <consortium name="The Broad Institute Genome Sequencing Center for Infectious Disease"/>
            <person name="Wu L."/>
            <person name="Ma J."/>
        </authorList>
    </citation>
    <scope>NUCLEOTIDE SEQUENCE [LARGE SCALE GENOMIC DNA]</scope>
    <source>
        <strain evidence="2 3">JCM 14942</strain>
    </source>
</reference>
<dbReference type="EMBL" id="BAAAOR010000004">
    <property type="protein sequence ID" value="GAA1504127.1"/>
    <property type="molecule type" value="Genomic_DNA"/>
</dbReference>
<protein>
    <recommendedName>
        <fullName evidence="4">Sulfotransferase family protein</fullName>
    </recommendedName>
</protein>
<comment type="caution">
    <text evidence="2">The sequence shown here is derived from an EMBL/GenBank/DDBJ whole genome shotgun (WGS) entry which is preliminary data.</text>
</comment>